<name>A0A915KQV9_ROMCU</name>
<evidence type="ECO:0000313" key="1">
    <source>
        <dbReference type="Proteomes" id="UP000887565"/>
    </source>
</evidence>
<accession>A0A915KQV9</accession>
<dbReference type="WBParaSite" id="nRc.2.0.1.t41141-RA">
    <property type="protein sequence ID" value="nRc.2.0.1.t41141-RA"/>
    <property type="gene ID" value="nRc.2.0.1.g41141"/>
</dbReference>
<proteinExistence type="predicted"/>
<evidence type="ECO:0000313" key="2">
    <source>
        <dbReference type="WBParaSite" id="nRc.2.0.1.t41141-RA"/>
    </source>
</evidence>
<sequence>MVGWTGVDSTIRTRASVDISSSVHFKKSNICVAVALRLAVAAGGGRADVSVDSGSFVIFKSKIGLSKSSSSAGSTFITEVGRSSSSSVVSLCTEAVVDKGHFRGLEKLRVRHTCQNFDAAKTVKHRSVSKRPTMSGTGYLTGRIFPPSRWLHQRKQRWCVRRRPGRIARSSPPGSGEPFETVDVARIARCCRIGWHGQGKLEIFISAAIIDSVLKPTKV</sequence>
<keyword evidence="1" id="KW-1185">Reference proteome</keyword>
<reference evidence="2" key="1">
    <citation type="submission" date="2022-11" db="UniProtKB">
        <authorList>
            <consortium name="WormBaseParasite"/>
        </authorList>
    </citation>
    <scope>IDENTIFICATION</scope>
</reference>
<dbReference type="AlphaFoldDB" id="A0A915KQV9"/>
<protein>
    <submittedName>
        <fullName evidence="2">Uncharacterized protein</fullName>
    </submittedName>
</protein>
<organism evidence="1 2">
    <name type="scientific">Romanomermis culicivorax</name>
    <name type="common">Nematode worm</name>
    <dbReference type="NCBI Taxonomy" id="13658"/>
    <lineage>
        <taxon>Eukaryota</taxon>
        <taxon>Metazoa</taxon>
        <taxon>Ecdysozoa</taxon>
        <taxon>Nematoda</taxon>
        <taxon>Enoplea</taxon>
        <taxon>Dorylaimia</taxon>
        <taxon>Mermithida</taxon>
        <taxon>Mermithoidea</taxon>
        <taxon>Mermithidae</taxon>
        <taxon>Romanomermis</taxon>
    </lineage>
</organism>
<dbReference type="Proteomes" id="UP000887565">
    <property type="component" value="Unplaced"/>
</dbReference>